<dbReference type="InterPro" id="IPR036097">
    <property type="entry name" value="HisK_dim/P_sf"/>
</dbReference>
<evidence type="ECO:0000259" key="5">
    <source>
        <dbReference type="PROSITE" id="PS50109"/>
    </source>
</evidence>
<dbReference type="CDD" id="cd19920">
    <property type="entry name" value="REC_PA4781-like"/>
    <property type="match status" value="1"/>
</dbReference>
<comment type="catalytic activity">
    <reaction evidence="1">
        <text>ATP + protein L-histidine = ADP + protein N-phospho-L-histidine.</text>
        <dbReference type="EC" id="2.7.13.3"/>
    </reaction>
</comment>
<evidence type="ECO:0000313" key="7">
    <source>
        <dbReference type="EMBL" id="TWX63426.1"/>
    </source>
</evidence>
<name>A0A5C6Q3K8_9GAMM</name>
<dbReference type="PANTHER" id="PTHR43547">
    <property type="entry name" value="TWO-COMPONENT HISTIDINE KINASE"/>
    <property type="match status" value="1"/>
</dbReference>
<dbReference type="Pfam" id="PF00512">
    <property type="entry name" value="HisKA"/>
    <property type="match status" value="1"/>
</dbReference>
<dbReference type="InterPro" id="IPR003594">
    <property type="entry name" value="HATPase_dom"/>
</dbReference>
<evidence type="ECO:0000313" key="8">
    <source>
        <dbReference type="Proteomes" id="UP000321822"/>
    </source>
</evidence>
<dbReference type="GO" id="GO:0000155">
    <property type="term" value="F:phosphorelay sensor kinase activity"/>
    <property type="evidence" value="ECO:0007669"/>
    <property type="project" value="InterPro"/>
</dbReference>
<comment type="caution">
    <text evidence="7">The sequence shown here is derived from an EMBL/GenBank/DDBJ whole genome shotgun (WGS) entry which is preliminary data.</text>
</comment>
<dbReference type="PANTHER" id="PTHR43547:SF2">
    <property type="entry name" value="HYBRID SIGNAL TRANSDUCTION HISTIDINE KINASE C"/>
    <property type="match status" value="1"/>
</dbReference>
<dbReference type="RefSeq" id="WP_146791999.1">
    <property type="nucleotide sequence ID" value="NZ_VOLT01000022.1"/>
</dbReference>
<protein>
    <recommendedName>
        <fullName evidence="2">histidine kinase</fullName>
        <ecNumber evidence="2">2.7.13.3</ecNumber>
    </recommendedName>
</protein>
<feature type="domain" description="Response regulatory" evidence="6">
    <location>
        <begin position="169"/>
        <end position="285"/>
    </location>
</feature>
<sequence>MPKTKDSLIDERYTTLTALIVDDHIPMQKVIKSLLTTLGFFKIFIASNGVDALSIIKLHNIDLIVSDWNMPRMHGLELLQTVRAEINTANIPFIMLTANIDQENVKQAILSGVSAYIIKPFNMNSLKRNINRAFSSPIPKKPLIDATKKSALDVTDSTEHIKLNKSNNSILIVDDEPNNITVLTELLKEKYTLQACLSGVKALAICNQEQLPDLILLDIMMPEMDGLTVCQHLKNNPLTEHIPIIFISALTQTKDVVKGLSIGAADYITKPISPEITLARINIHMKQVLQREEVALQLETMIENMRLKEDIERIIHHDLKNPLAVIISAADTLKQQKAYSKEEVSLITESAETIKEMIDEQMLIHQLENNSTERELLPINALELFNKVVYGQKDKCQINNILVQYKIAKSIKFFGNQLLCFNLFNNLLANAIEASPANGNVNITIEQEQSSDVIIFNISNQGMIPEKIQARFFDKFITEGKENGTGLGTYSAKLSALAQGGDVSFSSTEENGTTLTVTLKAMPS</sequence>
<dbReference type="SMART" id="SM00448">
    <property type="entry name" value="REC"/>
    <property type="match status" value="2"/>
</dbReference>
<dbReference type="AlphaFoldDB" id="A0A5C6Q3K8"/>
<dbReference type="EMBL" id="VOLT01000022">
    <property type="protein sequence ID" value="TWX63426.1"/>
    <property type="molecule type" value="Genomic_DNA"/>
</dbReference>
<feature type="domain" description="Histidine kinase" evidence="5">
    <location>
        <begin position="314"/>
        <end position="523"/>
    </location>
</feature>
<organism evidence="7 8">
    <name type="scientific">Colwellia demingiae</name>
    <dbReference type="NCBI Taxonomy" id="89401"/>
    <lineage>
        <taxon>Bacteria</taxon>
        <taxon>Pseudomonadati</taxon>
        <taxon>Pseudomonadota</taxon>
        <taxon>Gammaproteobacteria</taxon>
        <taxon>Alteromonadales</taxon>
        <taxon>Colwelliaceae</taxon>
        <taxon>Colwellia</taxon>
    </lineage>
</organism>
<dbReference type="CDD" id="cd00082">
    <property type="entry name" value="HisKA"/>
    <property type="match status" value="1"/>
</dbReference>
<dbReference type="InterPro" id="IPR036890">
    <property type="entry name" value="HATPase_C_sf"/>
</dbReference>
<evidence type="ECO:0000259" key="6">
    <source>
        <dbReference type="PROSITE" id="PS50110"/>
    </source>
</evidence>
<feature type="modified residue" description="4-aspartylphosphate" evidence="4">
    <location>
        <position position="67"/>
    </location>
</feature>
<dbReference type="Gene3D" id="3.30.565.10">
    <property type="entry name" value="Histidine kinase-like ATPase, C-terminal domain"/>
    <property type="match status" value="1"/>
</dbReference>
<dbReference type="SMART" id="SM00387">
    <property type="entry name" value="HATPase_c"/>
    <property type="match status" value="1"/>
</dbReference>
<dbReference type="InterPro" id="IPR011006">
    <property type="entry name" value="CheY-like_superfamily"/>
</dbReference>
<proteinExistence type="predicted"/>
<evidence type="ECO:0000256" key="4">
    <source>
        <dbReference type="PROSITE-ProRule" id="PRU00169"/>
    </source>
</evidence>
<evidence type="ECO:0000256" key="2">
    <source>
        <dbReference type="ARBA" id="ARBA00012438"/>
    </source>
</evidence>
<dbReference type="SUPFAM" id="SSF52172">
    <property type="entry name" value="CheY-like"/>
    <property type="match status" value="2"/>
</dbReference>
<dbReference type="OrthoDB" id="8874570at2"/>
<dbReference type="EC" id="2.7.13.3" evidence="2"/>
<dbReference type="InterPro" id="IPR005467">
    <property type="entry name" value="His_kinase_dom"/>
</dbReference>
<evidence type="ECO:0000256" key="3">
    <source>
        <dbReference type="ARBA" id="ARBA00022553"/>
    </source>
</evidence>
<dbReference type="PROSITE" id="PS50109">
    <property type="entry name" value="HIS_KIN"/>
    <property type="match status" value="1"/>
</dbReference>
<dbReference type="InterPro" id="IPR001789">
    <property type="entry name" value="Sig_transdc_resp-reg_receiver"/>
</dbReference>
<keyword evidence="3 4" id="KW-0597">Phosphoprotein</keyword>
<reference evidence="7 8" key="1">
    <citation type="submission" date="2019-07" db="EMBL/GenBank/DDBJ databases">
        <title>Genomes of sea-ice associated Colwellia species.</title>
        <authorList>
            <person name="Bowman J.P."/>
        </authorList>
    </citation>
    <scope>NUCLEOTIDE SEQUENCE [LARGE SCALE GENOMIC DNA]</scope>
    <source>
        <strain evidence="7 8">ACAM 459</strain>
    </source>
</reference>
<dbReference type="PROSITE" id="PS50110">
    <property type="entry name" value="RESPONSE_REGULATORY"/>
    <property type="match status" value="2"/>
</dbReference>
<feature type="domain" description="Response regulatory" evidence="6">
    <location>
        <begin position="17"/>
        <end position="134"/>
    </location>
</feature>
<dbReference type="SUPFAM" id="SSF47384">
    <property type="entry name" value="Homodimeric domain of signal transducing histidine kinase"/>
    <property type="match status" value="1"/>
</dbReference>
<dbReference type="Gene3D" id="3.40.50.2300">
    <property type="match status" value="2"/>
</dbReference>
<feature type="modified residue" description="4-aspartylphosphate" evidence="4">
    <location>
        <position position="218"/>
    </location>
</feature>
<dbReference type="SMART" id="SM00388">
    <property type="entry name" value="HisKA"/>
    <property type="match status" value="1"/>
</dbReference>
<evidence type="ECO:0000256" key="1">
    <source>
        <dbReference type="ARBA" id="ARBA00000085"/>
    </source>
</evidence>
<dbReference type="Pfam" id="PF02518">
    <property type="entry name" value="HATPase_c"/>
    <property type="match status" value="1"/>
</dbReference>
<gene>
    <name evidence="7" type="ORF">ESZ36_22305</name>
</gene>
<dbReference type="Gene3D" id="1.10.287.130">
    <property type="match status" value="1"/>
</dbReference>
<dbReference type="InterPro" id="IPR003661">
    <property type="entry name" value="HisK_dim/P_dom"/>
</dbReference>
<dbReference type="SUPFAM" id="SSF55874">
    <property type="entry name" value="ATPase domain of HSP90 chaperone/DNA topoisomerase II/histidine kinase"/>
    <property type="match status" value="1"/>
</dbReference>
<keyword evidence="8" id="KW-1185">Reference proteome</keyword>
<dbReference type="Proteomes" id="UP000321822">
    <property type="component" value="Unassembled WGS sequence"/>
</dbReference>
<accession>A0A5C6Q3K8</accession>
<dbReference type="Pfam" id="PF00072">
    <property type="entry name" value="Response_reg"/>
    <property type="match status" value="2"/>
</dbReference>